<accession>E8LQY4</accession>
<sequence length="480" mass="51429">MTAIQRRTKIVSTLGPSTDKPGMLEAILEAGVNVVRMNFSHGTADDHRERATRVRNIAAKLGTHVAILGDLQGPKIRVSTFKEGKVQLAIGDVFTLDSALEPGEGNEDAVGLDYKELPNDVSTGDILLLDDGRVQLQVIGVSGTQVRTKVTIGGALSNNKGINKKGGGLSAEALTEKDKNDIKLAAEIDVDYLAVSFPRNGEDMKYARRLATDAGLQTRLVAKVERAETVESEANIDDIILASDAVMVARGDLGVEIGDPELIGVQKQLIRRARALNRTVITATQMMESMMENPMPTRAEVMDVANAVLDGTDAVMLSGETAAGKYPLETVRSMAEVCLGAEKMSAVNRSSYRMESVFETGEETIAMSTMFAANHMRGIKGIVTLTESGRTALMMSRLSSGLPIFALSRNESTLNLSALYRGVFPVYFDDKSDTGLETAEAAVATLKQRGLLDDGDLVIITQGDVMDVVGSTNCMRILAA</sequence>
<dbReference type="SUPFAM" id="SSF51621">
    <property type="entry name" value="Phosphoenolpyruvate/pyruvate domain"/>
    <property type="match status" value="1"/>
</dbReference>
<evidence type="ECO:0000256" key="10">
    <source>
        <dbReference type="ARBA" id="ARBA00022741"/>
    </source>
</evidence>
<comment type="similarity">
    <text evidence="4 17">Belongs to the pyruvate kinase family.</text>
</comment>
<dbReference type="InterPro" id="IPR015806">
    <property type="entry name" value="Pyrv_Knase_insert_dom_sf"/>
</dbReference>
<comment type="catalytic activity">
    <reaction evidence="17">
        <text>pyruvate + ATP = phosphoenolpyruvate + ADP + H(+)</text>
        <dbReference type="Rhea" id="RHEA:18157"/>
        <dbReference type="ChEBI" id="CHEBI:15361"/>
        <dbReference type="ChEBI" id="CHEBI:15378"/>
        <dbReference type="ChEBI" id="CHEBI:30616"/>
        <dbReference type="ChEBI" id="CHEBI:58702"/>
        <dbReference type="ChEBI" id="CHEBI:456216"/>
        <dbReference type="EC" id="2.7.1.40"/>
    </reaction>
</comment>
<protein>
    <recommendedName>
        <fullName evidence="6 16">Pyruvate kinase</fullName>
        <ecNumber evidence="6 16">2.7.1.40</ecNumber>
    </recommendedName>
</protein>
<dbReference type="InterPro" id="IPR001697">
    <property type="entry name" value="Pyr_Knase"/>
</dbReference>
<dbReference type="EC" id="2.7.1.40" evidence="6 16"/>
<comment type="pathway">
    <text evidence="3 17">Carbohydrate degradation; glycolysis; pyruvate from D-glyceraldehyde 3-phosphate: step 5/5.</text>
</comment>
<evidence type="ECO:0000259" key="19">
    <source>
        <dbReference type="Pfam" id="PF02887"/>
    </source>
</evidence>
<dbReference type="InterPro" id="IPR036918">
    <property type="entry name" value="Pyrv_Knase_C_sf"/>
</dbReference>
<dbReference type="FunFam" id="3.40.1380.20:FF:000004">
    <property type="entry name" value="Pyruvate kinase"/>
    <property type="match status" value="1"/>
</dbReference>
<keyword evidence="9" id="KW-0479">Metal-binding</keyword>
<dbReference type="Pfam" id="PF02887">
    <property type="entry name" value="PK_C"/>
    <property type="match status" value="1"/>
</dbReference>
<evidence type="ECO:0000256" key="6">
    <source>
        <dbReference type="ARBA" id="ARBA00012142"/>
    </source>
</evidence>
<evidence type="ECO:0000259" key="18">
    <source>
        <dbReference type="Pfam" id="PF00224"/>
    </source>
</evidence>
<evidence type="ECO:0000256" key="3">
    <source>
        <dbReference type="ARBA" id="ARBA00004997"/>
    </source>
</evidence>
<evidence type="ECO:0000256" key="9">
    <source>
        <dbReference type="ARBA" id="ARBA00022723"/>
    </source>
</evidence>
<comment type="caution">
    <text evidence="20">The sequence shown here is derived from an EMBL/GenBank/DDBJ whole genome shotgun (WGS) entry which is preliminary data.</text>
</comment>
<evidence type="ECO:0000313" key="20">
    <source>
        <dbReference type="EMBL" id="EGA66910.1"/>
    </source>
</evidence>
<keyword evidence="15 20" id="KW-0670">Pyruvate</keyword>
<proteinExistence type="inferred from homology"/>
<evidence type="ECO:0000256" key="16">
    <source>
        <dbReference type="NCBIfam" id="TIGR01064"/>
    </source>
</evidence>
<dbReference type="Pfam" id="PF00224">
    <property type="entry name" value="PK"/>
    <property type="match status" value="1"/>
</dbReference>
<evidence type="ECO:0000256" key="11">
    <source>
        <dbReference type="ARBA" id="ARBA00022777"/>
    </source>
</evidence>
<evidence type="ECO:0000256" key="17">
    <source>
        <dbReference type="RuleBase" id="RU000504"/>
    </source>
</evidence>
<evidence type="ECO:0000256" key="15">
    <source>
        <dbReference type="ARBA" id="ARBA00023317"/>
    </source>
</evidence>
<evidence type="ECO:0000313" key="21">
    <source>
        <dbReference type="Proteomes" id="UP000004371"/>
    </source>
</evidence>
<feature type="domain" description="Pyruvate kinase barrel" evidence="18">
    <location>
        <begin position="6"/>
        <end position="331"/>
    </location>
</feature>
<dbReference type="NCBIfam" id="NF004978">
    <property type="entry name" value="PRK06354.1"/>
    <property type="match status" value="1"/>
</dbReference>
<keyword evidence="10" id="KW-0547">Nucleotide-binding</keyword>
<dbReference type="PANTHER" id="PTHR11817">
    <property type="entry name" value="PYRUVATE KINASE"/>
    <property type="match status" value="1"/>
</dbReference>
<evidence type="ECO:0000256" key="1">
    <source>
        <dbReference type="ARBA" id="ARBA00001946"/>
    </source>
</evidence>
<dbReference type="eggNOG" id="COG0469">
    <property type="taxonomic scope" value="Bacteria"/>
</dbReference>
<dbReference type="NCBIfam" id="NF004491">
    <property type="entry name" value="PRK05826.1"/>
    <property type="match status" value="1"/>
</dbReference>
<evidence type="ECO:0000256" key="13">
    <source>
        <dbReference type="ARBA" id="ARBA00022842"/>
    </source>
</evidence>
<dbReference type="InterPro" id="IPR015793">
    <property type="entry name" value="Pyrv_Knase_brl"/>
</dbReference>
<comment type="cofactor">
    <cofactor evidence="1">
        <name>Mg(2+)</name>
        <dbReference type="ChEBI" id="CHEBI:18420"/>
    </cofactor>
</comment>
<dbReference type="EMBL" id="AEVS01000024">
    <property type="protein sequence ID" value="EGA66910.1"/>
    <property type="molecule type" value="Genomic_DNA"/>
</dbReference>
<dbReference type="STRING" id="945543.VIBR0546_04307"/>
<keyword evidence="11 17" id="KW-0418">Kinase</keyword>
<comment type="cofactor">
    <cofactor evidence="2">
        <name>K(+)</name>
        <dbReference type="ChEBI" id="CHEBI:29103"/>
    </cofactor>
</comment>
<dbReference type="GO" id="GO:0004743">
    <property type="term" value="F:pyruvate kinase activity"/>
    <property type="evidence" value="ECO:0007669"/>
    <property type="project" value="UniProtKB-UniRule"/>
</dbReference>
<dbReference type="FunFam" id="2.40.33.10:FF:000002">
    <property type="entry name" value="Pyruvate kinase"/>
    <property type="match status" value="1"/>
</dbReference>
<dbReference type="GO" id="GO:0000287">
    <property type="term" value="F:magnesium ion binding"/>
    <property type="evidence" value="ECO:0007669"/>
    <property type="project" value="UniProtKB-UniRule"/>
</dbReference>
<evidence type="ECO:0000256" key="4">
    <source>
        <dbReference type="ARBA" id="ARBA00008663"/>
    </source>
</evidence>
<dbReference type="InterPro" id="IPR015795">
    <property type="entry name" value="Pyrv_Knase_C"/>
</dbReference>
<reference evidence="20 21" key="1">
    <citation type="journal article" date="2012" name="Int. J. Syst. Evol. Microbiol.">
        <title>Vibrio caribbeanicus sp. nov., isolated from the marine sponge Scleritoderma cyanea.</title>
        <authorList>
            <person name="Hoffmann M."/>
            <person name="Monday S.R."/>
            <person name="Allard M.W."/>
            <person name="Strain E.A."/>
            <person name="Whittaker P."/>
            <person name="Naum M."/>
            <person name="McCarthy P.J."/>
            <person name="Lopez J.V."/>
            <person name="Fischer M."/>
            <person name="Brown E.W."/>
        </authorList>
    </citation>
    <scope>NUCLEOTIDE SEQUENCE [LARGE SCALE GENOMIC DNA]</scope>
    <source>
        <strain evidence="20 21">LMG 20546</strain>
    </source>
</reference>
<keyword evidence="13 17" id="KW-0460">Magnesium</keyword>
<dbReference type="InterPro" id="IPR011037">
    <property type="entry name" value="Pyrv_Knase-like_insert_dom_sf"/>
</dbReference>
<organism evidence="20 21">
    <name type="scientific">Vibrio brasiliensis LMG 20546</name>
    <dbReference type="NCBI Taxonomy" id="945543"/>
    <lineage>
        <taxon>Bacteria</taxon>
        <taxon>Pseudomonadati</taxon>
        <taxon>Pseudomonadota</taxon>
        <taxon>Gammaproteobacteria</taxon>
        <taxon>Vibrionales</taxon>
        <taxon>Vibrionaceae</taxon>
        <taxon>Vibrio</taxon>
        <taxon>Vibrio oreintalis group</taxon>
    </lineage>
</organism>
<dbReference type="GO" id="GO:0005524">
    <property type="term" value="F:ATP binding"/>
    <property type="evidence" value="ECO:0007669"/>
    <property type="project" value="UniProtKB-KW"/>
</dbReference>
<evidence type="ECO:0000256" key="7">
    <source>
        <dbReference type="ARBA" id="ARBA00022533"/>
    </source>
</evidence>
<dbReference type="InterPro" id="IPR015813">
    <property type="entry name" value="Pyrv/PenolPyrv_kinase-like_dom"/>
</dbReference>
<gene>
    <name evidence="20" type="ORF">VIBR0546_04307</name>
</gene>
<dbReference type="GO" id="GO:0016301">
    <property type="term" value="F:kinase activity"/>
    <property type="evidence" value="ECO:0007669"/>
    <property type="project" value="UniProtKB-KW"/>
</dbReference>
<evidence type="ECO:0000256" key="8">
    <source>
        <dbReference type="ARBA" id="ARBA00022679"/>
    </source>
</evidence>
<keyword evidence="12" id="KW-0067">ATP-binding</keyword>
<keyword evidence="7" id="KW-0021">Allosteric enzyme</keyword>
<dbReference type="Gene3D" id="3.20.20.60">
    <property type="entry name" value="Phosphoenolpyruvate-binding domains"/>
    <property type="match status" value="1"/>
</dbReference>
<dbReference type="Proteomes" id="UP000004371">
    <property type="component" value="Unassembled WGS sequence"/>
</dbReference>
<dbReference type="SUPFAM" id="SSF52935">
    <property type="entry name" value="PK C-terminal domain-like"/>
    <property type="match status" value="1"/>
</dbReference>
<dbReference type="PRINTS" id="PR01050">
    <property type="entry name" value="PYRUVTKNASE"/>
</dbReference>
<evidence type="ECO:0000256" key="14">
    <source>
        <dbReference type="ARBA" id="ARBA00023152"/>
    </source>
</evidence>
<feature type="domain" description="Pyruvate kinase C-terminal" evidence="19">
    <location>
        <begin position="363"/>
        <end position="478"/>
    </location>
</feature>
<keyword evidence="21" id="KW-1185">Reference proteome</keyword>
<dbReference type="RefSeq" id="WP_006878235.1">
    <property type="nucleotide sequence ID" value="NZ_AEVS01000024.1"/>
</dbReference>
<dbReference type="Gene3D" id="2.40.33.10">
    <property type="entry name" value="PK beta-barrel domain-like"/>
    <property type="match status" value="1"/>
</dbReference>
<dbReference type="UniPathway" id="UPA00109">
    <property type="reaction ID" value="UER00188"/>
</dbReference>
<dbReference type="NCBIfam" id="TIGR01064">
    <property type="entry name" value="pyruv_kin"/>
    <property type="match status" value="1"/>
</dbReference>
<keyword evidence="14 17" id="KW-0324">Glycolysis</keyword>
<dbReference type="SUPFAM" id="SSF50800">
    <property type="entry name" value="PK beta-barrel domain-like"/>
    <property type="match status" value="1"/>
</dbReference>
<evidence type="ECO:0000256" key="5">
    <source>
        <dbReference type="ARBA" id="ARBA00011881"/>
    </source>
</evidence>
<dbReference type="Gene3D" id="3.40.1380.20">
    <property type="entry name" value="Pyruvate kinase, C-terminal domain"/>
    <property type="match status" value="1"/>
</dbReference>
<comment type="subunit">
    <text evidence="5">Homotetramer.</text>
</comment>
<name>E8LQY4_9VIBR</name>
<dbReference type="InterPro" id="IPR040442">
    <property type="entry name" value="Pyrv_kinase-like_dom_sf"/>
</dbReference>
<evidence type="ECO:0000256" key="2">
    <source>
        <dbReference type="ARBA" id="ARBA00001958"/>
    </source>
</evidence>
<dbReference type="AlphaFoldDB" id="E8LQY4"/>
<dbReference type="GO" id="GO:0030955">
    <property type="term" value="F:potassium ion binding"/>
    <property type="evidence" value="ECO:0007669"/>
    <property type="project" value="UniProtKB-UniRule"/>
</dbReference>
<dbReference type="OrthoDB" id="9812123at2"/>
<evidence type="ECO:0000256" key="12">
    <source>
        <dbReference type="ARBA" id="ARBA00022840"/>
    </source>
</evidence>
<keyword evidence="8 17" id="KW-0808">Transferase</keyword>